<dbReference type="InterPro" id="IPR018253">
    <property type="entry name" value="DnaJ_domain_CS"/>
</dbReference>
<dbReference type="InterPro" id="IPR050817">
    <property type="entry name" value="DjlA_DnaK_co-chaperone"/>
</dbReference>
<dbReference type="PROSITE" id="PS00636">
    <property type="entry name" value="DNAJ_1"/>
    <property type="match status" value="1"/>
</dbReference>
<accession>A0ABT1CB87</accession>
<dbReference type="EMBL" id="JAMXQS010000009">
    <property type="protein sequence ID" value="MCO6051958.1"/>
    <property type="molecule type" value="Genomic_DNA"/>
</dbReference>
<dbReference type="SMART" id="SM00271">
    <property type="entry name" value="DnaJ"/>
    <property type="match status" value="1"/>
</dbReference>
<dbReference type="Gene3D" id="1.10.287.110">
    <property type="entry name" value="DnaJ domain"/>
    <property type="match status" value="1"/>
</dbReference>
<dbReference type="Pfam" id="PF00226">
    <property type="entry name" value="DnaJ"/>
    <property type="match status" value="1"/>
</dbReference>
<dbReference type="InterPro" id="IPR036869">
    <property type="entry name" value="J_dom_sf"/>
</dbReference>
<evidence type="ECO:0000259" key="2">
    <source>
        <dbReference type="PROSITE" id="PS50076"/>
    </source>
</evidence>
<name>A0ABT1CB87_9HYPH</name>
<keyword evidence="1" id="KW-0175">Coiled coil</keyword>
<dbReference type="SUPFAM" id="SSF46565">
    <property type="entry name" value="Chaperone J-domain"/>
    <property type="match status" value="1"/>
</dbReference>
<dbReference type="InterPro" id="IPR001623">
    <property type="entry name" value="DnaJ_domain"/>
</dbReference>
<dbReference type="RefSeq" id="WP_252822010.1">
    <property type="nucleotide sequence ID" value="NZ_JAMXQS010000009.1"/>
</dbReference>
<organism evidence="3 4">
    <name type="scientific">Mesorhizobium liriopis</name>
    <dbReference type="NCBI Taxonomy" id="2953882"/>
    <lineage>
        <taxon>Bacteria</taxon>
        <taxon>Pseudomonadati</taxon>
        <taxon>Pseudomonadota</taxon>
        <taxon>Alphaproteobacteria</taxon>
        <taxon>Hyphomicrobiales</taxon>
        <taxon>Phyllobacteriaceae</taxon>
        <taxon>Mesorhizobium</taxon>
    </lineage>
</organism>
<evidence type="ECO:0000256" key="1">
    <source>
        <dbReference type="SAM" id="Coils"/>
    </source>
</evidence>
<dbReference type="Proteomes" id="UP001205906">
    <property type="component" value="Unassembled WGS sequence"/>
</dbReference>
<protein>
    <submittedName>
        <fullName evidence="3">DnaJ domain-containing protein</fullName>
    </submittedName>
</protein>
<dbReference type="PRINTS" id="PR00625">
    <property type="entry name" value="JDOMAIN"/>
</dbReference>
<reference evidence="3 4" key="1">
    <citation type="submission" date="2022-06" db="EMBL/GenBank/DDBJ databases">
        <title>Mesorhizobium sp. strain RP14 Genome sequencing and assembly.</title>
        <authorList>
            <person name="Kim I."/>
        </authorList>
    </citation>
    <scope>NUCLEOTIDE SEQUENCE [LARGE SCALE GENOMIC DNA]</scope>
    <source>
        <strain evidence="4">RP14(2022)</strain>
    </source>
</reference>
<proteinExistence type="predicted"/>
<sequence>MTDTLLYDLLEVEPTASAAEIKTAHRQAAKRFHPDRGGDSARFVAITRAYSVLSDPDRRKRYDATGQFDADEADNSHADLIFTLSSVLNHVLSSSRLAIDSTDFVSEMRRLVAASRDVTAEELAAIEERLEALQAARARIRRKDEAENLFSTVIDGQIRKLTQARITKRNVLAAQERATEELERYDSMVDIIRSVQSGSAGTSPEPGA</sequence>
<feature type="domain" description="J" evidence="2">
    <location>
        <begin position="5"/>
        <end position="66"/>
    </location>
</feature>
<comment type="caution">
    <text evidence="3">The sequence shown here is derived from an EMBL/GenBank/DDBJ whole genome shotgun (WGS) entry which is preliminary data.</text>
</comment>
<dbReference type="CDD" id="cd06257">
    <property type="entry name" value="DnaJ"/>
    <property type="match status" value="1"/>
</dbReference>
<feature type="coiled-coil region" evidence="1">
    <location>
        <begin position="116"/>
        <end position="143"/>
    </location>
</feature>
<evidence type="ECO:0000313" key="4">
    <source>
        <dbReference type="Proteomes" id="UP001205906"/>
    </source>
</evidence>
<dbReference type="PANTHER" id="PTHR24074">
    <property type="entry name" value="CO-CHAPERONE PROTEIN DJLA"/>
    <property type="match status" value="1"/>
</dbReference>
<dbReference type="PROSITE" id="PS50076">
    <property type="entry name" value="DNAJ_2"/>
    <property type="match status" value="1"/>
</dbReference>
<evidence type="ECO:0000313" key="3">
    <source>
        <dbReference type="EMBL" id="MCO6051958.1"/>
    </source>
</evidence>
<gene>
    <name evidence="3" type="ORF">NGM99_19400</name>
</gene>
<keyword evidence="4" id="KW-1185">Reference proteome</keyword>